<dbReference type="PANTHER" id="PTHR15718:SF5">
    <property type="entry name" value="G PROTEIN-REGULATED INDUCER OF NEURITE OUTGROWTH 2"/>
    <property type="match status" value="1"/>
</dbReference>
<feature type="compositionally biased region" description="Basic and acidic residues" evidence="2">
    <location>
        <begin position="32"/>
        <end position="51"/>
    </location>
</feature>
<dbReference type="PANTHER" id="PTHR15718">
    <property type="entry name" value="G PROTEIN-REGULATED INDUCER OF NEURITE OUTGROWTH C-TERMINAL DOMAIN-CONTAINING PROTEIN"/>
    <property type="match status" value="1"/>
</dbReference>
<comment type="function">
    <text evidence="1">May be involved in neurite outgrowth.</text>
</comment>
<feature type="region of interest" description="Disordered" evidence="2">
    <location>
        <begin position="1"/>
        <end position="52"/>
    </location>
</feature>
<dbReference type="GO" id="GO:0031175">
    <property type="term" value="P:neuron projection development"/>
    <property type="evidence" value="ECO:0007669"/>
    <property type="project" value="TreeGrafter"/>
</dbReference>
<accession>A0A834FP07</accession>
<evidence type="ECO:0000313" key="4">
    <source>
        <dbReference type="EMBL" id="KAF6737451.1"/>
    </source>
</evidence>
<dbReference type="InterPro" id="IPR032745">
    <property type="entry name" value="GRIN_C"/>
</dbReference>
<dbReference type="Pfam" id="PF15235">
    <property type="entry name" value="GRIN_C"/>
    <property type="match status" value="1"/>
</dbReference>
<evidence type="ECO:0000256" key="1">
    <source>
        <dbReference type="ARBA" id="ARBA00002358"/>
    </source>
</evidence>
<reference evidence="4" key="1">
    <citation type="journal article" name="BMC Genomics">
        <title>Long-read sequencing and de novo genome assembly of marine medaka (Oryzias melastigma).</title>
        <authorList>
            <person name="Liang P."/>
            <person name="Saqib H.S.A."/>
            <person name="Ni X."/>
            <person name="Shen Y."/>
        </authorList>
    </citation>
    <scope>NUCLEOTIDE SEQUENCE</scope>
    <source>
        <strain evidence="4">Bigg-433</strain>
    </source>
</reference>
<organism evidence="4 5">
    <name type="scientific">Oryzias melastigma</name>
    <name type="common">Marine medaka</name>
    <dbReference type="NCBI Taxonomy" id="30732"/>
    <lineage>
        <taxon>Eukaryota</taxon>
        <taxon>Metazoa</taxon>
        <taxon>Chordata</taxon>
        <taxon>Craniata</taxon>
        <taxon>Vertebrata</taxon>
        <taxon>Euteleostomi</taxon>
        <taxon>Actinopterygii</taxon>
        <taxon>Neopterygii</taxon>
        <taxon>Teleostei</taxon>
        <taxon>Neoteleostei</taxon>
        <taxon>Acanthomorphata</taxon>
        <taxon>Ovalentaria</taxon>
        <taxon>Atherinomorphae</taxon>
        <taxon>Beloniformes</taxon>
        <taxon>Adrianichthyidae</taxon>
        <taxon>Oryziinae</taxon>
        <taxon>Oryzias</taxon>
    </lineage>
</organism>
<dbReference type="OrthoDB" id="10049175at2759"/>
<feature type="domain" description="G protein-regulated inducer of neurite outgrowth C-terminal" evidence="3">
    <location>
        <begin position="281"/>
        <end position="372"/>
    </location>
</feature>
<evidence type="ECO:0000256" key="2">
    <source>
        <dbReference type="SAM" id="MobiDB-lite"/>
    </source>
</evidence>
<protein>
    <submittedName>
        <fullName evidence="4">GRIN2-like protein</fullName>
    </submittedName>
</protein>
<dbReference type="EMBL" id="WKFB01000059">
    <property type="protein sequence ID" value="KAF6737451.1"/>
    <property type="molecule type" value="Genomic_DNA"/>
</dbReference>
<sequence length="380" mass="42722">MDNMNPTPLPVYKSHPSSSFAEKDMMTPQEQEINRPDCHEPDKGANDESDSKSMLACKQPMQVQHYNMVTTVCRGACCREVHAFQPHIRCTCTPSTETSVKGKCPKEEEHIFTKELHCLYCYRHHPIFEDTFAAYCHPQPIPTVSQLPPRMAQNEPSLKAQRTLTPPPTVAHLTPPPRLISSISETGLDCKYQMHCCNPKCNWISSLSPCPETQPPKQLYWHEGCNQSLVKVIKHDVGTMTVQRVLRNAGVQTGQTSSHGFPQLSVANEGENELFDSPSSNCDERVGNAKSPVKDVKWDAEGMTWEVYGASVDPEELGLAIQRHLELQIKETASRVTKLMRQNTNTSQQSMNVSSNRKNSRMAVPFRKMTCCSYSTEVND</sequence>
<proteinExistence type="predicted"/>
<comment type="caution">
    <text evidence="4">The sequence shown here is derived from an EMBL/GenBank/DDBJ whole genome shotgun (WGS) entry which is preliminary data.</text>
</comment>
<dbReference type="Proteomes" id="UP000646548">
    <property type="component" value="Unassembled WGS sequence"/>
</dbReference>
<gene>
    <name evidence="4" type="ORF">FQA47_001040</name>
</gene>
<evidence type="ECO:0000259" key="3">
    <source>
        <dbReference type="Pfam" id="PF15235"/>
    </source>
</evidence>
<evidence type="ECO:0000313" key="5">
    <source>
        <dbReference type="Proteomes" id="UP000646548"/>
    </source>
</evidence>
<dbReference type="AlphaFoldDB" id="A0A834FP07"/>
<dbReference type="InterPro" id="IPR026646">
    <property type="entry name" value="GPRIN2-like/GPRIN3"/>
</dbReference>
<dbReference type="GO" id="GO:0005886">
    <property type="term" value="C:plasma membrane"/>
    <property type="evidence" value="ECO:0007669"/>
    <property type="project" value="TreeGrafter"/>
</dbReference>
<name>A0A834FP07_ORYME</name>